<evidence type="ECO:0000313" key="4">
    <source>
        <dbReference type="EMBL" id="KAJ8652131.1"/>
    </source>
</evidence>
<dbReference type="GO" id="GO:0000723">
    <property type="term" value="P:telomere maintenance"/>
    <property type="evidence" value="ECO:0007669"/>
    <property type="project" value="InterPro"/>
</dbReference>
<keyword evidence="1" id="KW-0347">Helicase</keyword>
<comment type="cofactor">
    <cofactor evidence="1">
        <name>Mg(2+)</name>
        <dbReference type="ChEBI" id="CHEBI:18420"/>
    </cofactor>
</comment>
<comment type="catalytic activity">
    <reaction evidence="1">
        <text>ATP + H2O = ADP + phosphate + H(+)</text>
        <dbReference type="Rhea" id="RHEA:13065"/>
        <dbReference type="ChEBI" id="CHEBI:15377"/>
        <dbReference type="ChEBI" id="CHEBI:15378"/>
        <dbReference type="ChEBI" id="CHEBI:30616"/>
        <dbReference type="ChEBI" id="CHEBI:43474"/>
        <dbReference type="ChEBI" id="CHEBI:456216"/>
        <dbReference type="EC" id="5.6.2.3"/>
    </reaction>
</comment>
<reference evidence="4 5" key="1">
    <citation type="submission" date="2023-03" db="EMBL/GenBank/DDBJ databases">
        <title>Genome sequence of Lichtheimia ornata CBS 291.66.</title>
        <authorList>
            <person name="Mohabir J.T."/>
            <person name="Shea T.P."/>
            <person name="Kurbessoian T."/>
            <person name="Berby B."/>
            <person name="Fontaine J."/>
            <person name="Livny J."/>
            <person name="Gnirke A."/>
            <person name="Stajich J.E."/>
            <person name="Cuomo C.A."/>
        </authorList>
    </citation>
    <scope>NUCLEOTIDE SEQUENCE [LARGE SCALE GENOMIC DNA]</scope>
    <source>
        <strain evidence="4">CBS 291.66</strain>
    </source>
</reference>
<dbReference type="GO" id="GO:0005524">
    <property type="term" value="F:ATP binding"/>
    <property type="evidence" value="ECO:0007669"/>
    <property type="project" value="UniProtKB-KW"/>
</dbReference>
<proteinExistence type="inferred from homology"/>
<gene>
    <name evidence="4" type="ORF">O0I10_012237</name>
</gene>
<dbReference type="Pfam" id="PF14214">
    <property type="entry name" value="Helitron_like_N"/>
    <property type="match status" value="1"/>
</dbReference>
<keyword evidence="1" id="KW-0233">DNA recombination</keyword>
<comment type="similarity">
    <text evidence="1">Belongs to the helicase family.</text>
</comment>
<dbReference type="PANTHER" id="PTHR10492">
    <property type="match status" value="1"/>
</dbReference>
<dbReference type="AlphaFoldDB" id="A0AAD7XTD4"/>
<dbReference type="GO" id="GO:0043139">
    <property type="term" value="F:5'-3' DNA helicase activity"/>
    <property type="evidence" value="ECO:0007669"/>
    <property type="project" value="UniProtKB-EC"/>
</dbReference>
<dbReference type="InterPro" id="IPR010285">
    <property type="entry name" value="DNA_helicase_pif1-like_DEAD"/>
</dbReference>
<feature type="domain" description="Helitron helicase-like" evidence="3">
    <location>
        <begin position="54"/>
        <end position="239"/>
    </location>
</feature>
<evidence type="ECO:0000256" key="1">
    <source>
        <dbReference type="RuleBase" id="RU363044"/>
    </source>
</evidence>
<dbReference type="PANTHER" id="PTHR10492:SF57">
    <property type="entry name" value="ATP-DEPENDENT DNA HELICASE"/>
    <property type="match status" value="1"/>
</dbReference>
<dbReference type="GO" id="GO:0006310">
    <property type="term" value="P:DNA recombination"/>
    <property type="evidence" value="ECO:0007669"/>
    <property type="project" value="UniProtKB-KW"/>
</dbReference>
<evidence type="ECO:0000259" key="3">
    <source>
        <dbReference type="Pfam" id="PF14214"/>
    </source>
</evidence>
<dbReference type="InterPro" id="IPR025476">
    <property type="entry name" value="Helitron_helicase-like"/>
</dbReference>
<keyword evidence="1" id="KW-0234">DNA repair</keyword>
<organism evidence="4 5">
    <name type="scientific">Lichtheimia ornata</name>
    <dbReference type="NCBI Taxonomy" id="688661"/>
    <lineage>
        <taxon>Eukaryota</taxon>
        <taxon>Fungi</taxon>
        <taxon>Fungi incertae sedis</taxon>
        <taxon>Mucoromycota</taxon>
        <taxon>Mucoromycotina</taxon>
        <taxon>Mucoromycetes</taxon>
        <taxon>Mucorales</taxon>
        <taxon>Lichtheimiaceae</taxon>
        <taxon>Lichtheimia</taxon>
    </lineage>
</organism>
<keyword evidence="1" id="KW-0547">Nucleotide-binding</keyword>
<feature type="domain" description="DNA helicase Pif1-like DEAD-box helicase" evidence="2">
    <location>
        <begin position="680"/>
        <end position="900"/>
    </location>
</feature>
<keyword evidence="5" id="KW-1185">Reference proteome</keyword>
<keyword evidence="1" id="KW-0378">Hydrolase</keyword>
<dbReference type="Pfam" id="PF05970">
    <property type="entry name" value="PIF1"/>
    <property type="match status" value="1"/>
</dbReference>
<evidence type="ECO:0000313" key="5">
    <source>
        <dbReference type="Proteomes" id="UP001234581"/>
    </source>
</evidence>
<keyword evidence="1" id="KW-0067">ATP-binding</keyword>
<dbReference type="InterPro" id="IPR027417">
    <property type="entry name" value="P-loop_NTPase"/>
</dbReference>
<dbReference type="Gene3D" id="3.40.50.300">
    <property type="entry name" value="P-loop containing nucleotide triphosphate hydrolases"/>
    <property type="match status" value="1"/>
</dbReference>
<evidence type="ECO:0000259" key="2">
    <source>
        <dbReference type="Pfam" id="PF05970"/>
    </source>
</evidence>
<keyword evidence="1" id="KW-0227">DNA damage</keyword>
<dbReference type="Proteomes" id="UP001234581">
    <property type="component" value="Unassembled WGS sequence"/>
</dbReference>
<dbReference type="GO" id="GO:0016787">
    <property type="term" value="F:hydrolase activity"/>
    <property type="evidence" value="ECO:0007669"/>
    <property type="project" value="UniProtKB-KW"/>
</dbReference>
<protein>
    <recommendedName>
        <fullName evidence="1">ATP-dependent DNA helicase</fullName>
        <ecNumber evidence="1">5.6.2.3</ecNumber>
    </recommendedName>
</protein>
<dbReference type="EC" id="5.6.2.3" evidence="1"/>
<accession>A0AAD7XTD4</accession>
<dbReference type="EMBL" id="JARTCD010000117">
    <property type="protein sequence ID" value="KAJ8652131.1"/>
    <property type="molecule type" value="Genomic_DNA"/>
</dbReference>
<name>A0AAD7XTD4_9FUNG</name>
<sequence>MLRTRSDGLQYINEMNQYYDAMHYVLIFPKGDAAWCIESRSQHRNNRKASVMNWYKYRLMYRGRDDDSQRNDLHRFGKLFQQYIVDMYAKMESSRLGYVRLNQKKMRSDLYSGVMDAMRLGDNDMREVGRRTVLPSSFYGGPRHMQQLYQDAMSIVRRFGKPDLFVTFTCNPSWPEIQEALLEGQSAPDRPDIVVRVFKLKLKELLHDLTKQHVLGKVIAHVHTVEFQKRGLPHAHILLILDQDHKPRNGADCDDIVNAELPDADKYPEARATVSKSMMHGLCGVTHPQSPCMKDGVCTKGFPKTFVNETIVNEDGYPQYRRRQNPNDYVIRNGAMLDNRWVVPHNVYLCTKYDAHTNVEICSSILSIKYVYKYVYKGHDRAAVAVSTTSNNNNAQEDADEIRQYLDSRHVSASEGCWRLFSFSLHKEFPAHQRLAIHLENEQLVTFNEDADPTIVASRAHETTLTAWFQYNRDHPNDTEAHETLYPDFPERFVHLDDSRSWKIRERGHGGTIGRIYNVSPREVEKYHLRLLLYHVPGAKGFRDLRIVNGDEPPTYQAAARLLGLLSAICHHLAFCTPEDPLELWIQHRDVLAEDFRQAARIELQDPNLPFNDYIYDQAFLAIEDVMIGLSRSLANYRCFTLPEDIRHENHDDPSEPLIIREHRRLTRRLQLLPEPTLSFNEDQQRTYDAILQSLHSHGNLSKVFFVDGAGGTGKTYLFNSVLDTVRRAGDVAIAVAISGTASVLLHGGRTAHSTFIIPLKVDGTTYCSITPRSATARLLKMAKLIVWDEASMISRHVIEAGNRSLQDLMKNVNEELENVPFGGKVVVFGGDFRQVLPVIPHATRPQIVSQALNHANIWRHVRVYRLQINMRVQHAINTNNATTLQQFADYLLSIGDGREPIVHGTEDRIRVPDNMLLPGDNVFTLIDAIFGDLHSAPLSSHDLWVEPF</sequence>
<dbReference type="GeneID" id="83219623"/>
<dbReference type="SUPFAM" id="SSF52540">
    <property type="entry name" value="P-loop containing nucleoside triphosphate hydrolases"/>
    <property type="match status" value="1"/>
</dbReference>
<dbReference type="GO" id="GO:0006281">
    <property type="term" value="P:DNA repair"/>
    <property type="evidence" value="ECO:0007669"/>
    <property type="project" value="UniProtKB-KW"/>
</dbReference>
<dbReference type="RefSeq" id="XP_058337045.1">
    <property type="nucleotide sequence ID" value="XM_058492182.1"/>
</dbReference>
<comment type="caution">
    <text evidence="4">The sequence shown here is derived from an EMBL/GenBank/DDBJ whole genome shotgun (WGS) entry which is preliminary data.</text>
</comment>